<comment type="caution">
    <text evidence="1">The sequence shown here is derived from an EMBL/GenBank/DDBJ whole genome shotgun (WGS) entry which is preliminary data.</text>
</comment>
<dbReference type="Proteomes" id="UP000276834">
    <property type="component" value="Unassembled WGS sequence"/>
</dbReference>
<reference evidence="1 2" key="1">
    <citation type="journal article" date="2018" name="Proc. R. Soc. B">
        <title>A non-coding region near Follistatin controls head colour polymorphism in the Gouldian finch.</title>
        <authorList>
            <person name="Toomey M.B."/>
            <person name="Marques C.I."/>
            <person name="Andrade P."/>
            <person name="Araujo P.M."/>
            <person name="Sabatino S."/>
            <person name="Gazda M.A."/>
            <person name="Afonso S."/>
            <person name="Lopes R.J."/>
            <person name="Corbo J.C."/>
            <person name="Carneiro M."/>
        </authorList>
    </citation>
    <scope>NUCLEOTIDE SEQUENCE [LARGE SCALE GENOMIC DNA]</scope>
    <source>
        <strain evidence="1">Red01</strain>
        <tissue evidence="1">Muscle</tissue>
    </source>
</reference>
<proteinExistence type="predicted"/>
<dbReference type="AlphaFoldDB" id="A0A3L8Q953"/>
<evidence type="ECO:0000313" key="1">
    <source>
        <dbReference type="EMBL" id="RLV63778.1"/>
    </source>
</evidence>
<protein>
    <submittedName>
        <fullName evidence="1">Uncharacterized protein</fullName>
    </submittedName>
</protein>
<dbReference type="EMBL" id="QUSF01001956">
    <property type="protein sequence ID" value="RLV63778.1"/>
    <property type="molecule type" value="Genomic_DNA"/>
</dbReference>
<evidence type="ECO:0000313" key="2">
    <source>
        <dbReference type="Proteomes" id="UP000276834"/>
    </source>
</evidence>
<name>A0A3L8Q953_CHLGU</name>
<accession>A0A3L8Q953</accession>
<gene>
    <name evidence="1" type="ORF">DV515_00017923</name>
</gene>
<keyword evidence="2" id="KW-1185">Reference proteome</keyword>
<organism evidence="1 2">
    <name type="scientific">Chloebia gouldiae</name>
    <name type="common">Gouldian finch</name>
    <name type="synonym">Erythrura gouldiae</name>
    <dbReference type="NCBI Taxonomy" id="44316"/>
    <lineage>
        <taxon>Eukaryota</taxon>
        <taxon>Metazoa</taxon>
        <taxon>Chordata</taxon>
        <taxon>Craniata</taxon>
        <taxon>Vertebrata</taxon>
        <taxon>Euteleostomi</taxon>
        <taxon>Archelosauria</taxon>
        <taxon>Archosauria</taxon>
        <taxon>Dinosauria</taxon>
        <taxon>Saurischia</taxon>
        <taxon>Theropoda</taxon>
        <taxon>Coelurosauria</taxon>
        <taxon>Aves</taxon>
        <taxon>Neognathae</taxon>
        <taxon>Neoaves</taxon>
        <taxon>Telluraves</taxon>
        <taxon>Australaves</taxon>
        <taxon>Passeriformes</taxon>
        <taxon>Passeroidea</taxon>
        <taxon>Passeridae</taxon>
        <taxon>Chloebia</taxon>
    </lineage>
</organism>
<sequence>MGTASLKVSCPKILPSSRDVALPPCPPLRIPNKFKIKHNKTLPPPRCVPDPSPLPQEKFCEFNTGIRSPPRQMVW</sequence>